<dbReference type="Gene3D" id="1.10.3300.10">
    <property type="entry name" value="Jann2411-like domain"/>
    <property type="match status" value="1"/>
</dbReference>
<dbReference type="AlphaFoldDB" id="A0A3A9Y4H6"/>
<dbReference type="InterPro" id="IPR010852">
    <property type="entry name" value="ABATE"/>
</dbReference>
<gene>
    <name evidence="2" type="ORF">D7044_14090</name>
</gene>
<sequence>MSWTASERFEARPAPGGLALVQELVNTHATGGGGVDLLADPVTAEQWAQAAADQWAAVHGLQPPTLSLTPAGLRSLRELRDELHTMLDVPPDQRLSGPLQVDSVVPRADAQLGSDAQGRVMMIPRGTGVDWLVSAVWSEILIAQLDSTWTRVKLCREQGCRSAFYDASRNSSAVWHNVRTCGNIANLRASRARRRSAD</sequence>
<protein>
    <submittedName>
        <fullName evidence="2">CGNR zinc finger domain-containing protein</fullName>
    </submittedName>
</protein>
<dbReference type="Pfam" id="PF11706">
    <property type="entry name" value="zf-CGNR"/>
    <property type="match status" value="1"/>
</dbReference>
<reference evidence="2 3" key="1">
    <citation type="submission" date="2018-09" db="EMBL/GenBank/DDBJ databases">
        <title>Micromonospora sp. nov. MS1-9, isolated from a root of Musa sp.</title>
        <authorList>
            <person name="Kuncharoen N."/>
            <person name="Kudo T."/>
            <person name="Ohkuma M."/>
            <person name="Yuki M."/>
            <person name="Tanasupawat S."/>
        </authorList>
    </citation>
    <scope>NUCLEOTIDE SEQUENCE [LARGE SCALE GENOMIC DNA]</scope>
    <source>
        <strain evidence="2 3">MS1-9</strain>
    </source>
</reference>
<organism evidence="2 3">
    <name type="scientific">Micromonospora musae</name>
    <dbReference type="NCBI Taxonomy" id="1894970"/>
    <lineage>
        <taxon>Bacteria</taxon>
        <taxon>Bacillati</taxon>
        <taxon>Actinomycetota</taxon>
        <taxon>Actinomycetes</taxon>
        <taxon>Micromonosporales</taxon>
        <taxon>Micromonosporaceae</taxon>
        <taxon>Micromonospora</taxon>
    </lineage>
</organism>
<feature type="domain" description="Zinc finger CGNR" evidence="1">
    <location>
        <begin position="151"/>
        <end position="194"/>
    </location>
</feature>
<dbReference type="InterPro" id="IPR023286">
    <property type="entry name" value="ABATE_dom_sf"/>
</dbReference>
<evidence type="ECO:0000259" key="1">
    <source>
        <dbReference type="Pfam" id="PF11706"/>
    </source>
</evidence>
<evidence type="ECO:0000313" key="3">
    <source>
        <dbReference type="Proteomes" id="UP000275865"/>
    </source>
</evidence>
<dbReference type="Pfam" id="PF07336">
    <property type="entry name" value="ABATE"/>
    <property type="match status" value="1"/>
</dbReference>
<name>A0A3A9Y4H6_9ACTN</name>
<proteinExistence type="predicted"/>
<dbReference type="PANTHER" id="PTHR35525:SF3">
    <property type="entry name" value="BLL6575 PROTEIN"/>
    <property type="match status" value="1"/>
</dbReference>
<comment type="caution">
    <text evidence="2">The sequence shown here is derived from an EMBL/GenBank/DDBJ whole genome shotgun (WGS) entry which is preliminary data.</text>
</comment>
<accession>A0A3A9Y4H6</accession>
<dbReference type="Proteomes" id="UP000275865">
    <property type="component" value="Unassembled WGS sequence"/>
</dbReference>
<dbReference type="PANTHER" id="PTHR35525">
    <property type="entry name" value="BLL6575 PROTEIN"/>
    <property type="match status" value="1"/>
</dbReference>
<evidence type="ECO:0000313" key="2">
    <source>
        <dbReference type="EMBL" id="RKN32371.1"/>
    </source>
</evidence>
<dbReference type="EMBL" id="RAZT01000006">
    <property type="protein sequence ID" value="RKN32371.1"/>
    <property type="molecule type" value="Genomic_DNA"/>
</dbReference>
<dbReference type="SUPFAM" id="SSF160904">
    <property type="entry name" value="Jann2411-like"/>
    <property type="match status" value="1"/>
</dbReference>
<dbReference type="InterPro" id="IPR021005">
    <property type="entry name" value="Znf_CGNR"/>
</dbReference>